<evidence type="ECO:0008006" key="3">
    <source>
        <dbReference type="Google" id="ProtNLM"/>
    </source>
</evidence>
<proteinExistence type="predicted"/>
<dbReference type="Proteomes" id="UP001221411">
    <property type="component" value="Unassembled WGS sequence"/>
</dbReference>
<evidence type="ECO:0000313" key="2">
    <source>
        <dbReference type="Proteomes" id="UP001221411"/>
    </source>
</evidence>
<organism evidence="1 2">
    <name type="scientific">Polyangium mundeleinium</name>
    <dbReference type="NCBI Taxonomy" id="2995306"/>
    <lineage>
        <taxon>Bacteria</taxon>
        <taxon>Pseudomonadati</taxon>
        <taxon>Myxococcota</taxon>
        <taxon>Polyangia</taxon>
        <taxon>Polyangiales</taxon>
        <taxon>Polyangiaceae</taxon>
        <taxon>Polyangium</taxon>
    </lineage>
</organism>
<accession>A0ABT5EHM6</accession>
<comment type="caution">
    <text evidence="1">The sequence shown here is derived from an EMBL/GenBank/DDBJ whole genome shotgun (WGS) entry which is preliminary data.</text>
</comment>
<dbReference type="RefSeq" id="WP_271916483.1">
    <property type="nucleotide sequence ID" value="NZ_JAQNDO010000001.1"/>
</dbReference>
<dbReference type="EMBL" id="JAQNDO010000001">
    <property type="protein sequence ID" value="MDC0741261.1"/>
    <property type="molecule type" value="Genomic_DNA"/>
</dbReference>
<gene>
    <name evidence="1" type="ORF">POL67_07895</name>
</gene>
<sequence length="278" mass="29272">MHLGLWMMGFSAVILLGCGGGDVDLPEDVLEGEDALMDGNRLSSNSLALNSLALNSLALNGIAPNKLDAQSLAAIRAPTAQGELARAFVRYAVGCALTPLQSVSFSWTDAAKVVHQETYPGELGIAPAWAAGPLDLNGQRMVSACVAARVNYYQVPVLVSLRSMEAPLRLLAGARELVEFPDVEGAFWGNLWGASPAIYACYNSATVENSRAWSRDCATGHLRDDGTIEECGMIDVVGPCSSVCASLNGGGQYYPFCVEKPYAAGNANTKLVITTALP</sequence>
<protein>
    <recommendedName>
        <fullName evidence="3">Lipoprotein</fullName>
    </recommendedName>
</protein>
<name>A0ABT5EHM6_9BACT</name>
<reference evidence="1 2" key="1">
    <citation type="submission" date="2022-11" db="EMBL/GenBank/DDBJ databases">
        <title>Minimal conservation of predation-associated metabolite biosynthetic gene clusters underscores biosynthetic potential of Myxococcota including descriptions for ten novel species: Archangium lansinium sp. nov., Myxococcus landrumus sp. nov., Nannocystis bai.</title>
        <authorList>
            <person name="Ahearne A."/>
            <person name="Stevens C."/>
            <person name="Dowd S."/>
        </authorList>
    </citation>
    <scope>NUCLEOTIDE SEQUENCE [LARGE SCALE GENOMIC DNA]</scope>
    <source>
        <strain evidence="1 2">RJM3</strain>
    </source>
</reference>
<evidence type="ECO:0000313" key="1">
    <source>
        <dbReference type="EMBL" id="MDC0741261.1"/>
    </source>
</evidence>
<keyword evidence="2" id="KW-1185">Reference proteome</keyword>